<dbReference type="RefSeq" id="WP_347611637.1">
    <property type="nucleotide sequence ID" value="NZ_JBDPZC010000008.1"/>
</dbReference>
<dbReference type="EMBL" id="JBDPZC010000008">
    <property type="protein sequence ID" value="MEO3714547.1"/>
    <property type="molecule type" value="Genomic_DNA"/>
</dbReference>
<dbReference type="Proteomes" id="UP001462640">
    <property type="component" value="Unassembled WGS sequence"/>
</dbReference>
<sequence length="241" mass="25718">MLIKKLALHCTALIVALGATPASAATEFPWPDLPVLYKVTRKAAPPASGVSAPKAASATRARDTEDQELINAGGSGCSWDEGLCSKDIGPSDGWNSFGSFEVSINTQLAKVELWGKSEQRQAAICSGMTCNVFGVPENITMDPTNPGPLLAFFGFRRAPKLLDTCVRTQIASRAYDAYDTEATAAAKAQLADQTFQINDLVDVSYQDGSVWRFSVYVSDIASQFSLQGAKSQSRSQSPCGH</sequence>
<gene>
    <name evidence="3" type="ORF">ABDJ40_17400</name>
</gene>
<proteinExistence type="predicted"/>
<reference evidence="3 4" key="1">
    <citation type="submission" date="2024-05" db="EMBL/GenBank/DDBJ databases">
        <title>Roseateles sp. 2.12 16S ribosomal RNA gene Genome sequencing and assembly.</title>
        <authorList>
            <person name="Woo H."/>
        </authorList>
    </citation>
    <scope>NUCLEOTIDE SEQUENCE [LARGE SCALE GENOMIC DNA]</scope>
    <source>
        <strain evidence="3 4">2.12</strain>
    </source>
</reference>
<keyword evidence="2" id="KW-0732">Signal</keyword>
<evidence type="ECO:0000313" key="3">
    <source>
        <dbReference type="EMBL" id="MEO3714547.1"/>
    </source>
</evidence>
<evidence type="ECO:0000313" key="4">
    <source>
        <dbReference type="Proteomes" id="UP001462640"/>
    </source>
</evidence>
<feature type="chain" id="PRO_5047142983" description="DUF4189 domain-containing protein" evidence="2">
    <location>
        <begin position="25"/>
        <end position="241"/>
    </location>
</feature>
<comment type="caution">
    <text evidence="3">The sequence shown here is derived from an EMBL/GenBank/DDBJ whole genome shotgun (WGS) entry which is preliminary data.</text>
</comment>
<feature type="region of interest" description="Disordered" evidence="1">
    <location>
        <begin position="45"/>
        <end position="65"/>
    </location>
</feature>
<keyword evidence="4" id="KW-1185">Reference proteome</keyword>
<protein>
    <recommendedName>
        <fullName evidence="5">DUF4189 domain-containing protein</fullName>
    </recommendedName>
</protein>
<organism evidence="3 4">
    <name type="scientific">Roseateles flavus</name>
    <dbReference type="NCBI Taxonomy" id="3149041"/>
    <lineage>
        <taxon>Bacteria</taxon>
        <taxon>Pseudomonadati</taxon>
        <taxon>Pseudomonadota</taxon>
        <taxon>Betaproteobacteria</taxon>
        <taxon>Burkholderiales</taxon>
        <taxon>Sphaerotilaceae</taxon>
        <taxon>Roseateles</taxon>
    </lineage>
</organism>
<evidence type="ECO:0000256" key="2">
    <source>
        <dbReference type="SAM" id="SignalP"/>
    </source>
</evidence>
<name>A0ABV0GHK8_9BURK</name>
<evidence type="ECO:0008006" key="5">
    <source>
        <dbReference type="Google" id="ProtNLM"/>
    </source>
</evidence>
<accession>A0ABV0GHK8</accession>
<evidence type="ECO:0000256" key="1">
    <source>
        <dbReference type="SAM" id="MobiDB-lite"/>
    </source>
</evidence>
<feature type="signal peptide" evidence="2">
    <location>
        <begin position="1"/>
        <end position="24"/>
    </location>
</feature>